<evidence type="ECO:0000256" key="1">
    <source>
        <dbReference type="ARBA" id="ARBA00023015"/>
    </source>
</evidence>
<protein>
    <submittedName>
        <fullName evidence="7">RWP-RK transcription factor</fullName>
    </submittedName>
</protein>
<reference evidence="7 8" key="1">
    <citation type="journal article" date="2018" name="Plant J.">
        <title>Genome sequences of Chlorella sorokiniana UTEX 1602 and Micractinium conductrix SAG 241.80: implications to maltose excretion by a green alga.</title>
        <authorList>
            <person name="Arriola M.B."/>
            <person name="Velmurugan N."/>
            <person name="Zhang Y."/>
            <person name="Plunkett M.H."/>
            <person name="Hondzo H."/>
            <person name="Barney B.M."/>
        </authorList>
    </citation>
    <scope>NUCLEOTIDE SEQUENCE [LARGE SCALE GENOMIC DNA]</scope>
    <source>
        <strain evidence="7 8">SAG 241.80</strain>
    </source>
</reference>
<feature type="compositionally biased region" description="Acidic residues" evidence="5">
    <location>
        <begin position="226"/>
        <end position="242"/>
    </location>
</feature>
<keyword evidence="8" id="KW-1185">Reference proteome</keyword>
<proteinExistence type="predicted"/>
<evidence type="ECO:0000256" key="4">
    <source>
        <dbReference type="ARBA" id="ARBA00023242"/>
    </source>
</evidence>
<evidence type="ECO:0000256" key="3">
    <source>
        <dbReference type="ARBA" id="ARBA00023163"/>
    </source>
</evidence>
<gene>
    <name evidence="7" type="primary">g141</name>
    <name evidence="7" type="ORF">C2E20_0141</name>
</gene>
<dbReference type="PROSITE" id="PS51519">
    <property type="entry name" value="RWP_RK"/>
    <property type="match status" value="1"/>
</dbReference>
<accession>A0A2P6VR54</accession>
<feature type="region of interest" description="Disordered" evidence="5">
    <location>
        <begin position="523"/>
        <end position="546"/>
    </location>
</feature>
<feature type="region of interest" description="Disordered" evidence="5">
    <location>
        <begin position="172"/>
        <end position="250"/>
    </location>
</feature>
<sequence>MAAAAAVKQQLEDNWSNSRQHNVFPLAQIDYIMRRKRAQQGLTVTQAPAASGRLTCRVVGVAEQTGKYHLRCNTGLLKGTYGGGEVLRPAPAESAAELNFAADADSSEAPLVTLTAAAVAELQPAAAAAQPRSAAPAAGAPAVARAKQENEQPEDPVAALLLLAGLAGTGGGGVGASKHGSGHRAHSGASSGGSADTASGVPSDGRARRATAKRRRLDGEAKHEEGDSEALPSDEDDEEDEAAGGLGRGNSFDAAINEAVGVLTGGVAGGGEGGEQQRKRPKAPAKPPVPLGQRKYVSSHITVSILEQEGCFNMTQVDAARHLGFGSSTVLKKVMRRLGIKQWPYRKRTSAKKITCSLEEYMRKYGDPAKVDAVLERVRMELAVYEASPTGAIPLRPELAALRQRLYKLDNKVKHEFKRDQEAPLRQCVYSLVEKTWQELQPSWMSDLARQAPLLQPLPDAATAGAAAAPAPAPAADAGVAEAATAGGFDAAQAVMLAMLMAQGMLPALPGTSDASAATQAALAGGGAARGEPTPSTAQLHGPAASPEEAAAMVAALAPDAAALAAVELKLEHLVKAEPAEVADPAAAAAARVAALAPEPVTKA</sequence>
<name>A0A2P6VR54_9CHLO</name>
<evidence type="ECO:0000259" key="6">
    <source>
        <dbReference type="PROSITE" id="PS51519"/>
    </source>
</evidence>
<dbReference type="Proteomes" id="UP000239649">
    <property type="component" value="Unassembled WGS sequence"/>
</dbReference>
<dbReference type="Pfam" id="PF02042">
    <property type="entry name" value="RWP-RK"/>
    <property type="match status" value="1"/>
</dbReference>
<evidence type="ECO:0000256" key="5">
    <source>
        <dbReference type="SAM" id="MobiDB-lite"/>
    </source>
</evidence>
<dbReference type="GO" id="GO:0003677">
    <property type="term" value="F:DNA binding"/>
    <property type="evidence" value="ECO:0007669"/>
    <property type="project" value="UniProtKB-KW"/>
</dbReference>
<evidence type="ECO:0000313" key="8">
    <source>
        <dbReference type="Proteomes" id="UP000239649"/>
    </source>
</evidence>
<feature type="domain" description="RWP-RK" evidence="6">
    <location>
        <begin position="287"/>
        <end position="371"/>
    </location>
</feature>
<dbReference type="AlphaFoldDB" id="A0A2P6VR54"/>
<keyword evidence="2" id="KW-0238">DNA-binding</keyword>
<organism evidence="7 8">
    <name type="scientific">Micractinium conductrix</name>
    <dbReference type="NCBI Taxonomy" id="554055"/>
    <lineage>
        <taxon>Eukaryota</taxon>
        <taxon>Viridiplantae</taxon>
        <taxon>Chlorophyta</taxon>
        <taxon>core chlorophytes</taxon>
        <taxon>Trebouxiophyceae</taxon>
        <taxon>Chlorellales</taxon>
        <taxon>Chlorellaceae</taxon>
        <taxon>Chlorella clade</taxon>
        <taxon>Micractinium</taxon>
    </lineage>
</organism>
<keyword evidence="1" id="KW-0805">Transcription regulation</keyword>
<dbReference type="InterPro" id="IPR003035">
    <property type="entry name" value="RWP-RK_dom"/>
</dbReference>
<keyword evidence="4" id="KW-0539">Nucleus</keyword>
<feature type="region of interest" description="Disordered" evidence="5">
    <location>
        <begin position="267"/>
        <end position="292"/>
    </location>
</feature>
<evidence type="ECO:0000313" key="7">
    <source>
        <dbReference type="EMBL" id="PSC76547.1"/>
    </source>
</evidence>
<evidence type="ECO:0000256" key="2">
    <source>
        <dbReference type="ARBA" id="ARBA00023125"/>
    </source>
</evidence>
<comment type="caution">
    <text evidence="7">The sequence shown here is derived from an EMBL/GenBank/DDBJ whole genome shotgun (WGS) entry which is preliminary data.</text>
</comment>
<feature type="compositionally biased region" description="Low complexity" evidence="5">
    <location>
        <begin position="187"/>
        <end position="200"/>
    </location>
</feature>
<dbReference type="EMBL" id="LHPF02000001">
    <property type="protein sequence ID" value="PSC76547.1"/>
    <property type="molecule type" value="Genomic_DNA"/>
</dbReference>
<dbReference type="OrthoDB" id="514538at2759"/>
<keyword evidence="3" id="KW-0804">Transcription</keyword>